<evidence type="ECO:0000256" key="1">
    <source>
        <dbReference type="ARBA" id="ARBA00010646"/>
    </source>
</evidence>
<dbReference type="GO" id="GO:0016052">
    <property type="term" value="P:carbohydrate catabolic process"/>
    <property type="evidence" value="ECO:0007669"/>
    <property type="project" value="TreeGrafter"/>
</dbReference>
<dbReference type="CDD" id="cd06414">
    <property type="entry name" value="GH25_LytC-like"/>
    <property type="match status" value="1"/>
</dbReference>
<keyword evidence="3" id="KW-0326">Glycosidase</keyword>
<dbReference type="InterPro" id="IPR017853">
    <property type="entry name" value="GH"/>
</dbReference>
<keyword evidence="2" id="KW-0378">Hydrolase</keyword>
<comment type="similarity">
    <text evidence="1">Belongs to the glycosyl hydrolase 25 family.</text>
</comment>
<comment type="caution">
    <text evidence="4">The sequence shown here is derived from an EMBL/GenBank/DDBJ whole genome shotgun (WGS) entry which is preliminary data.</text>
</comment>
<dbReference type="InterPro" id="IPR002053">
    <property type="entry name" value="Glyco_hydro_25"/>
</dbReference>
<name>A0A412B1J2_9FIRM</name>
<reference evidence="4 5" key="1">
    <citation type="submission" date="2018-08" db="EMBL/GenBank/DDBJ databases">
        <title>A genome reference for cultivated species of the human gut microbiota.</title>
        <authorList>
            <person name="Zou Y."/>
            <person name="Xue W."/>
            <person name="Luo G."/>
        </authorList>
    </citation>
    <scope>NUCLEOTIDE SEQUENCE [LARGE SCALE GENOMIC DNA]</scope>
    <source>
        <strain evidence="4 5">AF28-26</strain>
    </source>
</reference>
<evidence type="ECO:0000313" key="4">
    <source>
        <dbReference type="EMBL" id="RGQ44808.1"/>
    </source>
</evidence>
<dbReference type="Pfam" id="PF01183">
    <property type="entry name" value="Glyco_hydro_25"/>
    <property type="match status" value="1"/>
</dbReference>
<gene>
    <name evidence="4" type="ORF">DWY99_00525</name>
</gene>
<evidence type="ECO:0000313" key="5">
    <source>
        <dbReference type="Proteomes" id="UP000284751"/>
    </source>
</evidence>
<protein>
    <submittedName>
        <fullName evidence="4">Uncharacterized protein</fullName>
    </submittedName>
</protein>
<dbReference type="PROSITE" id="PS51904">
    <property type="entry name" value="GLYCOSYL_HYDROL_F25_2"/>
    <property type="match status" value="1"/>
</dbReference>
<proteinExistence type="inferred from homology"/>
<dbReference type="Gene3D" id="3.20.20.80">
    <property type="entry name" value="Glycosidases"/>
    <property type="match status" value="1"/>
</dbReference>
<organism evidence="4 5">
    <name type="scientific">[Clostridium] leptum</name>
    <dbReference type="NCBI Taxonomy" id="1535"/>
    <lineage>
        <taxon>Bacteria</taxon>
        <taxon>Bacillati</taxon>
        <taxon>Bacillota</taxon>
        <taxon>Clostridia</taxon>
        <taxon>Eubacteriales</taxon>
        <taxon>Oscillospiraceae</taxon>
        <taxon>Oscillospiraceae incertae sedis</taxon>
    </lineage>
</organism>
<dbReference type="Proteomes" id="UP000284751">
    <property type="component" value="Unassembled WGS sequence"/>
</dbReference>
<accession>A0A412B1J2</accession>
<evidence type="ECO:0000256" key="2">
    <source>
        <dbReference type="ARBA" id="ARBA00022801"/>
    </source>
</evidence>
<dbReference type="PANTHER" id="PTHR34135">
    <property type="entry name" value="LYSOZYME"/>
    <property type="match status" value="1"/>
</dbReference>
<dbReference type="SUPFAM" id="SSF51445">
    <property type="entry name" value="(Trans)glycosidases"/>
    <property type="match status" value="1"/>
</dbReference>
<dbReference type="InterPro" id="IPR018077">
    <property type="entry name" value="Glyco_hydro_fam25_subgr"/>
</dbReference>
<evidence type="ECO:0000256" key="3">
    <source>
        <dbReference type="ARBA" id="ARBA00023295"/>
    </source>
</evidence>
<dbReference type="EMBL" id="QRTC01000001">
    <property type="protein sequence ID" value="RGQ44808.1"/>
    <property type="molecule type" value="Genomic_DNA"/>
</dbReference>
<dbReference type="GO" id="GO:0016998">
    <property type="term" value="P:cell wall macromolecule catabolic process"/>
    <property type="evidence" value="ECO:0007669"/>
    <property type="project" value="InterPro"/>
</dbReference>
<sequence>MTKGIDVSTWQGKIDWKQVKGAGIHYAILRSSFGSPDPSQVDNQFKNNYKGAKAAGIPVGAYHYGYAVSEAEARQEARFFLDTIKGKQFEYPVYYDVEDNGTMGTLSRQALTNVIKAFCSEVEKAGYYVGVYASLSWLDNKFYPDQLPYDVWVAQYFTECQYSGQYGMWQYTSSGSVPGIQGGVDMNKCYQDYPKAIKEKGLNGFHKPTPTPAPKPAKTVDVYYQVRTKADGWLPEVKNLEDYAGFTGAVTDVAVRVSAGSVKYRVHIKGGNWLPYVTGCSVNDAVNGYAGNGLEIDAVEVYYYTPDNIRPYKKAKYRVAPVGGSYYPWQYDNETGNGQDGYAGAFGKPIGKLQIVIE</sequence>
<dbReference type="AlphaFoldDB" id="A0A412B1J2"/>
<dbReference type="SMART" id="SM00641">
    <property type="entry name" value="Glyco_25"/>
    <property type="match status" value="1"/>
</dbReference>
<dbReference type="PANTHER" id="PTHR34135:SF2">
    <property type="entry name" value="LYSOZYME"/>
    <property type="match status" value="1"/>
</dbReference>
<dbReference type="GO" id="GO:0009253">
    <property type="term" value="P:peptidoglycan catabolic process"/>
    <property type="evidence" value="ECO:0007669"/>
    <property type="project" value="InterPro"/>
</dbReference>
<dbReference type="GO" id="GO:0003796">
    <property type="term" value="F:lysozyme activity"/>
    <property type="evidence" value="ECO:0007669"/>
    <property type="project" value="InterPro"/>
</dbReference>